<dbReference type="AlphaFoldDB" id="L1JYL1"/>
<evidence type="ECO:0000256" key="3">
    <source>
        <dbReference type="ARBA" id="ARBA00022722"/>
    </source>
</evidence>
<dbReference type="NCBIfam" id="TIGR00043">
    <property type="entry name" value="rRNA maturation RNase YbeY"/>
    <property type="match status" value="1"/>
</dbReference>
<comment type="cofactor">
    <cofactor evidence="1">
        <name>Zn(2+)</name>
        <dbReference type="ChEBI" id="CHEBI:29105"/>
    </cofactor>
</comment>
<dbReference type="GO" id="GO:0004222">
    <property type="term" value="F:metalloendopeptidase activity"/>
    <property type="evidence" value="ECO:0007669"/>
    <property type="project" value="InterPro"/>
</dbReference>
<evidence type="ECO:0000256" key="7">
    <source>
        <dbReference type="ARBA" id="ARBA00022833"/>
    </source>
</evidence>
<dbReference type="SUPFAM" id="SSF55486">
    <property type="entry name" value="Metalloproteases ('zincins'), catalytic domain"/>
    <property type="match status" value="1"/>
</dbReference>
<dbReference type="GO" id="GO:0006364">
    <property type="term" value="P:rRNA processing"/>
    <property type="evidence" value="ECO:0007669"/>
    <property type="project" value="InterPro"/>
</dbReference>
<keyword evidence="4" id="KW-0479">Metal-binding</keyword>
<keyword evidence="10" id="KW-1185">Reference proteome</keyword>
<dbReference type="InterPro" id="IPR023091">
    <property type="entry name" value="MetalPrtase_cat_dom_sf_prd"/>
</dbReference>
<dbReference type="Gene3D" id="3.40.390.30">
    <property type="entry name" value="Metalloproteases ('zincins'), catalytic domain"/>
    <property type="match status" value="1"/>
</dbReference>
<evidence type="ECO:0000256" key="4">
    <source>
        <dbReference type="ARBA" id="ARBA00022723"/>
    </source>
</evidence>
<reference evidence="8 10" key="1">
    <citation type="journal article" date="2012" name="Nature">
        <title>Algal genomes reveal evolutionary mosaicism and the fate of nucleomorphs.</title>
        <authorList>
            <consortium name="DOE Joint Genome Institute"/>
            <person name="Curtis B.A."/>
            <person name="Tanifuji G."/>
            <person name="Burki F."/>
            <person name="Gruber A."/>
            <person name="Irimia M."/>
            <person name="Maruyama S."/>
            <person name="Arias M.C."/>
            <person name="Ball S.G."/>
            <person name="Gile G.H."/>
            <person name="Hirakawa Y."/>
            <person name="Hopkins J.F."/>
            <person name="Kuo A."/>
            <person name="Rensing S.A."/>
            <person name="Schmutz J."/>
            <person name="Symeonidi A."/>
            <person name="Elias M."/>
            <person name="Eveleigh R.J."/>
            <person name="Herman E.K."/>
            <person name="Klute M.J."/>
            <person name="Nakayama T."/>
            <person name="Obornik M."/>
            <person name="Reyes-Prieto A."/>
            <person name="Armbrust E.V."/>
            <person name="Aves S.J."/>
            <person name="Beiko R.G."/>
            <person name="Coutinho P."/>
            <person name="Dacks J.B."/>
            <person name="Durnford D.G."/>
            <person name="Fast N.M."/>
            <person name="Green B.R."/>
            <person name="Grisdale C.J."/>
            <person name="Hempel F."/>
            <person name="Henrissat B."/>
            <person name="Hoppner M.P."/>
            <person name="Ishida K."/>
            <person name="Kim E."/>
            <person name="Koreny L."/>
            <person name="Kroth P.G."/>
            <person name="Liu Y."/>
            <person name="Malik S.B."/>
            <person name="Maier U.G."/>
            <person name="McRose D."/>
            <person name="Mock T."/>
            <person name="Neilson J.A."/>
            <person name="Onodera N.T."/>
            <person name="Poole A.M."/>
            <person name="Pritham E.J."/>
            <person name="Richards T.A."/>
            <person name="Rocap G."/>
            <person name="Roy S.W."/>
            <person name="Sarai C."/>
            <person name="Schaack S."/>
            <person name="Shirato S."/>
            <person name="Slamovits C.H."/>
            <person name="Spencer D.F."/>
            <person name="Suzuki S."/>
            <person name="Worden A.Z."/>
            <person name="Zauner S."/>
            <person name="Barry K."/>
            <person name="Bell C."/>
            <person name="Bharti A.K."/>
            <person name="Crow J.A."/>
            <person name="Grimwood J."/>
            <person name="Kramer R."/>
            <person name="Lindquist E."/>
            <person name="Lucas S."/>
            <person name="Salamov A."/>
            <person name="McFadden G.I."/>
            <person name="Lane C.E."/>
            <person name="Keeling P.J."/>
            <person name="Gray M.W."/>
            <person name="Grigoriev I.V."/>
            <person name="Archibald J.M."/>
        </authorList>
    </citation>
    <scope>NUCLEOTIDE SEQUENCE</scope>
    <source>
        <strain evidence="8 10">CCMP2712</strain>
    </source>
</reference>
<reference evidence="10" key="2">
    <citation type="submission" date="2012-11" db="EMBL/GenBank/DDBJ databases">
        <authorList>
            <person name="Kuo A."/>
            <person name="Curtis B.A."/>
            <person name="Tanifuji G."/>
            <person name="Burki F."/>
            <person name="Gruber A."/>
            <person name="Irimia M."/>
            <person name="Maruyama S."/>
            <person name="Arias M.C."/>
            <person name="Ball S.G."/>
            <person name="Gile G.H."/>
            <person name="Hirakawa Y."/>
            <person name="Hopkins J.F."/>
            <person name="Rensing S.A."/>
            <person name="Schmutz J."/>
            <person name="Symeonidi A."/>
            <person name="Elias M."/>
            <person name="Eveleigh R.J."/>
            <person name="Herman E.K."/>
            <person name="Klute M.J."/>
            <person name="Nakayama T."/>
            <person name="Obornik M."/>
            <person name="Reyes-Prieto A."/>
            <person name="Armbrust E.V."/>
            <person name="Aves S.J."/>
            <person name="Beiko R.G."/>
            <person name="Coutinho P."/>
            <person name="Dacks J.B."/>
            <person name="Durnford D.G."/>
            <person name="Fast N.M."/>
            <person name="Green B.R."/>
            <person name="Grisdale C."/>
            <person name="Hempe F."/>
            <person name="Henrissat B."/>
            <person name="Hoppner M.P."/>
            <person name="Ishida K.-I."/>
            <person name="Kim E."/>
            <person name="Koreny L."/>
            <person name="Kroth P.G."/>
            <person name="Liu Y."/>
            <person name="Malik S.-B."/>
            <person name="Maier U.G."/>
            <person name="McRose D."/>
            <person name="Mock T."/>
            <person name="Neilson J.A."/>
            <person name="Onodera N.T."/>
            <person name="Poole A.M."/>
            <person name="Pritham E.J."/>
            <person name="Richards T.A."/>
            <person name="Rocap G."/>
            <person name="Roy S.W."/>
            <person name="Sarai C."/>
            <person name="Schaack S."/>
            <person name="Shirato S."/>
            <person name="Slamovits C.H."/>
            <person name="Spencer D.F."/>
            <person name="Suzuki S."/>
            <person name="Worden A.Z."/>
            <person name="Zauner S."/>
            <person name="Barry K."/>
            <person name="Bell C."/>
            <person name="Bharti A.K."/>
            <person name="Crow J.A."/>
            <person name="Grimwood J."/>
            <person name="Kramer R."/>
            <person name="Lindquist E."/>
            <person name="Lucas S."/>
            <person name="Salamov A."/>
            <person name="McFadden G.I."/>
            <person name="Lane C.E."/>
            <person name="Keeling P.J."/>
            <person name="Gray M.W."/>
            <person name="Grigoriev I.V."/>
            <person name="Archibald J.M."/>
        </authorList>
    </citation>
    <scope>NUCLEOTIDE SEQUENCE</scope>
    <source>
        <strain evidence="10">CCMP2712</strain>
    </source>
</reference>
<name>L1JYL1_GUITC</name>
<dbReference type="PANTHER" id="PTHR46986:SF1">
    <property type="entry name" value="ENDORIBONUCLEASE YBEY, CHLOROPLASTIC"/>
    <property type="match status" value="1"/>
</dbReference>
<evidence type="ECO:0000256" key="1">
    <source>
        <dbReference type="ARBA" id="ARBA00001947"/>
    </source>
</evidence>
<proteinExistence type="inferred from homology"/>
<accession>L1JYL1</accession>
<reference evidence="9" key="3">
    <citation type="submission" date="2015-06" db="UniProtKB">
        <authorList>
            <consortium name="EnsemblProtists"/>
        </authorList>
    </citation>
    <scope>IDENTIFICATION</scope>
</reference>
<evidence type="ECO:0000256" key="6">
    <source>
        <dbReference type="ARBA" id="ARBA00022801"/>
    </source>
</evidence>
<keyword evidence="5" id="KW-0255">Endonuclease</keyword>
<keyword evidence="3" id="KW-0540">Nuclease</keyword>
<dbReference type="HOGENOM" id="CLU_1312258_0_0_1"/>
<dbReference type="PANTHER" id="PTHR46986">
    <property type="entry name" value="ENDORIBONUCLEASE YBEY, CHLOROPLASTIC"/>
    <property type="match status" value="1"/>
</dbReference>
<evidence type="ECO:0000256" key="5">
    <source>
        <dbReference type="ARBA" id="ARBA00022759"/>
    </source>
</evidence>
<dbReference type="InterPro" id="IPR020549">
    <property type="entry name" value="YbeY_CS"/>
</dbReference>
<evidence type="ECO:0000313" key="8">
    <source>
        <dbReference type="EMBL" id="EKX53280.1"/>
    </source>
</evidence>
<dbReference type="EnsemblProtists" id="EKX53280">
    <property type="protein sequence ID" value="EKX53280"/>
    <property type="gene ID" value="GUITHDRAFT_150364"/>
</dbReference>
<evidence type="ECO:0000313" key="10">
    <source>
        <dbReference type="Proteomes" id="UP000011087"/>
    </source>
</evidence>
<keyword evidence="7" id="KW-0862">Zinc</keyword>
<dbReference type="OrthoDB" id="27226at2759"/>
<dbReference type="STRING" id="905079.L1JYL1"/>
<dbReference type="KEGG" id="gtt:GUITHDRAFT_150364"/>
<protein>
    <submittedName>
        <fullName evidence="8 9">Uncharacterized protein</fullName>
    </submittedName>
</protein>
<dbReference type="RefSeq" id="XP_005840260.1">
    <property type="nucleotide sequence ID" value="XM_005840203.1"/>
</dbReference>
<dbReference type="HAMAP" id="MF_00009">
    <property type="entry name" value="Endoribonucl_YbeY"/>
    <property type="match status" value="1"/>
</dbReference>
<sequence length="210" mass="23651">MRRAGSTCGLVSSQITSKFQPHVVNPKIERSRFMALQLVDGSQMGGEEEGIVVDMCLEDIDLSEQFVEDLRWDAHSIISSVFNPESDLDYDEHIELSIVLCSDVWIRGLNKKWRQKDTATDVLSFPQETDNDILGDLVISVQTAEAQAAERGHDLRHEMRVLMVHGFLHLLGYDHETGEEDKAEMARAEDKLLSRLGWQSAGLIARVEGE</sequence>
<dbReference type="PaxDb" id="55529-EKX53280"/>
<evidence type="ECO:0000256" key="2">
    <source>
        <dbReference type="ARBA" id="ARBA00010875"/>
    </source>
</evidence>
<dbReference type="eggNOG" id="ENOG502S4JW">
    <property type="taxonomic scope" value="Eukaryota"/>
</dbReference>
<dbReference type="GeneID" id="17310167"/>
<dbReference type="EMBL" id="JH992970">
    <property type="protein sequence ID" value="EKX53280.1"/>
    <property type="molecule type" value="Genomic_DNA"/>
</dbReference>
<dbReference type="PROSITE" id="PS01306">
    <property type="entry name" value="UPF0054"/>
    <property type="match status" value="1"/>
</dbReference>
<dbReference type="GO" id="GO:0046872">
    <property type="term" value="F:metal ion binding"/>
    <property type="evidence" value="ECO:0007669"/>
    <property type="project" value="UniProtKB-KW"/>
</dbReference>
<evidence type="ECO:0000313" key="9">
    <source>
        <dbReference type="EnsemblProtists" id="EKX53280"/>
    </source>
</evidence>
<dbReference type="Pfam" id="PF02130">
    <property type="entry name" value="YbeY"/>
    <property type="match status" value="1"/>
</dbReference>
<dbReference type="InterPro" id="IPR002036">
    <property type="entry name" value="YbeY"/>
</dbReference>
<comment type="similarity">
    <text evidence="2">Belongs to the endoribonuclease YbeY family.</text>
</comment>
<gene>
    <name evidence="8" type="ORF">GUITHDRAFT_150364</name>
</gene>
<dbReference type="GO" id="GO:0004519">
    <property type="term" value="F:endonuclease activity"/>
    <property type="evidence" value="ECO:0007669"/>
    <property type="project" value="UniProtKB-KW"/>
</dbReference>
<organism evidence="8">
    <name type="scientific">Guillardia theta (strain CCMP2712)</name>
    <name type="common">Cryptophyte</name>
    <dbReference type="NCBI Taxonomy" id="905079"/>
    <lineage>
        <taxon>Eukaryota</taxon>
        <taxon>Cryptophyceae</taxon>
        <taxon>Pyrenomonadales</taxon>
        <taxon>Geminigeraceae</taxon>
        <taxon>Guillardia</taxon>
    </lineage>
</organism>
<keyword evidence="6" id="KW-0378">Hydrolase</keyword>
<dbReference type="Proteomes" id="UP000011087">
    <property type="component" value="Unassembled WGS sequence"/>
</dbReference>